<protein>
    <submittedName>
        <fullName evidence="1">Uncharacterized protein</fullName>
    </submittedName>
</protein>
<dbReference type="EMBL" id="MU275902">
    <property type="protein sequence ID" value="KAI0047564.1"/>
    <property type="molecule type" value="Genomic_DNA"/>
</dbReference>
<reference evidence="1" key="2">
    <citation type="journal article" date="2022" name="New Phytol.">
        <title>Evolutionary transition to the ectomycorrhizal habit in the genomes of a hyperdiverse lineage of mushroom-forming fungi.</title>
        <authorList>
            <person name="Looney B."/>
            <person name="Miyauchi S."/>
            <person name="Morin E."/>
            <person name="Drula E."/>
            <person name="Courty P.E."/>
            <person name="Kohler A."/>
            <person name="Kuo A."/>
            <person name="LaButti K."/>
            <person name="Pangilinan J."/>
            <person name="Lipzen A."/>
            <person name="Riley R."/>
            <person name="Andreopoulos W."/>
            <person name="He G."/>
            <person name="Johnson J."/>
            <person name="Nolan M."/>
            <person name="Tritt A."/>
            <person name="Barry K.W."/>
            <person name="Grigoriev I.V."/>
            <person name="Nagy L.G."/>
            <person name="Hibbett D."/>
            <person name="Henrissat B."/>
            <person name="Matheny P.B."/>
            <person name="Labbe J."/>
            <person name="Martin F.M."/>
        </authorList>
    </citation>
    <scope>NUCLEOTIDE SEQUENCE</scope>
    <source>
        <strain evidence="1">FP105234-sp</strain>
    </source>
</reference>
<gene>
    <name evidence="1" type="ORF">FA95DRAFT_1559004</name>
</gene>
<comment type="caution">
    <text evidence="1">The sequence shown here is derived from an EMBL/GenBank/DDBJ whole genome shotgun (WGS) entry which is preliminary data.</text>
</comment>
<keyword evidence="2" id="KW-1185">Reference proteome</keyword>
<reference evidence="1" key="1">
    <citation type="submission" date="2021-02" db="EMBL/GenBank/DDBJ databases">
        <authorList>
            <consortium name="DOE Joint Genome Institute"/>
            <person name="Ahrendt S."/>
            <person name="Looney B.P."/>
            <person name="Miyauchi S."/>
            <person name="Morin E."/>
            <person name="Drula E."/>
            <person name="Courty P.E."/>
            <person name="Chicoki N."/>
            <person name="Fauchery L."/>
            <person name="Kohler A."/>
            <person name="Kuo A."/>
            <person name="Labutti K."/>
            <person name="Pangilinan J."/>
            <person name="Lipzen A."/>
            <person name="Riley R."/>
            <person name="Andreopoulos W."/>
            <person name="He G."/>
            <person name="Johnson J."/>
            <person name="Barry K.W."/>
            <person name="Grigoriev I.V."/>
            <person name="Nagy L."/>
            <person name="Hibbett D."/>
            <person name="Henrissat B."/>
            <person name="Matheny P.B."/>
            <person name="Labbe J."/>
            <person name="Martin F."/>
        </authorList>
    </citation>
    <scope>NUCLEOTIDE SEQUENCE</scope>
    <source>
        <strain evidence="1">FP105234-sp</strain>
    </source>
</reference>
<dbReference type="Proteomes" id="UP000814033">
    <property type="component" value="Unassembled WGS sequence"/>
</dbReference>
<proteinExistence type="predicted"/>
<evidence type="ECO:0000313" key="1">
    <source>
        <dbReference type="EMBL" id="KAI0047564.1"/>
    </source>
</evidence>
<sequence length="60" mass="6636">MGYKTYRIKDGRIAPYVPCGRPPSFMAGPARATHPESSVRISQSLPIQRELTLIVLYSAS</sequence>
<name>A0ACB8RU50_9AGAM</name>
<evidence type="ECO:0000313" key="2">
    <source>
        <dbReference type="Proteomes" id="UP000814033"/>
    </source>
</evidence>
<organism evidence="1 2">
    <name type="scientific">Auriscalpium vulgare</name>
    <dbReference type="NCBI Taxonomy" id="40419"/>
    <lineage>
        <taxon>Eukaryota</taxon>
        <taxon>Fungi</taxon>
        <taxon>Dikarya</taxon>
        <taxon>Basidiomycota</taxon>
        <taxon>Agaricomycotina</taxon>
        <taxon>Agaricomycetes</taxon>
        <taxon>Russulales</taxon>
        <taxon>Auriscalpiaceae</taxon>
        <taxon>Auriscalpium</taxon>
    </lineage>
</organism>
<accession>A0ACB8RU50</accession>